<evidence type="ECO:0000313" key="5">
    <source>
        <dbReference type="EMBL" id="PWQ95196.1"/>
    </source>
</evidence>
<evidence type="ECO:0000256" key="3">
    <source>
        <dbReference type="ARBA" id="ARBA00022833"/>
    </source>
</evidence>
<dbReference type="PROSITE" id="PS01358">
    <property type="entry name" value="ZF_RANBP2_1"/>
    <property type="match status" value="1"/>
</dbReference>
<accession>A0A317C9H3</accession>
<keyword evidence="2" id="KW-0863">Zinc-finger</keyword>
<evidence type="ECO:0000313" key="6">
    <source>
        <dbReference type="Proteomes" id="UP000245506"/>
    </source>
</evidence>
<gene>
    <name evidence="5" type="ORF">DKT75_12670</name>
</gene>
<dbReference type="Proteomes" id="UP000245506">
    <property type="component" value="Unassembled WGS sequence"/>
</dbReference>
<keyword evidence="3" id="KW-0862">Zinc</keyword>
<dbReference type="Pfam" id="PF09413">
    <property type="entry name" value="DUF2007"/>
    <property type="match status" value="1"/>
</dbReference>
<dbReference type="InterPro" id="IPR018551">
    <property type="entry name" value="DUF2007"/>
</dbReference>
<evidence type="ECO:0000256" key="1">
    <source>
        <dbReference type="ARBA" id="ARBA00022723"/>
    </source>
</evidence>
<keyword evidence="6" id="KW-1185">Reference proteome</keyword>
<evidence type="ECO:0000256" key="2">
    <source>
        <dbReference type="ARBA" id="ARBA00022771"/>
    </source>
</evidence>
<evidence type="ECO:0000259" key="4">
    <source>
        <dbReference type="PROSITE" id="PS50199"/>
    </source>
</evidence>
<organism evidence="5 6">
    <name type="scientific">Leucothrix arctica</name>
    <dbReference type="NCBI Taxonomy" id="1481894"/>
    <lineage>
        <taxon>Bacteria</taxon>
        <taxon>Pseudomonadati</taxon>
        <taxon>Pseudomonadota</taxon>
        <taxon>Gammaproteobacteria</taxon>
        <taxon>Thiotrichales</taxon>
        <taxon>Thiotrichaceae</taxon>
        <taxon>Leucothrix</taxon>
    </lineage>
</organism>
<keyword evidence="1" id="KW-0479">Metal-binding</keyword>
<dbReference type="Pfam" id="PF24463">
    <property type="entry name" value="DUF7577"/>
    <property type="match status" value="1"/>
</dbReference>
<feature type="domain" description="RanBP2-type" evidence="4">
    <location>
        <begin position="71"/>
        <end position="101"/>
    </location>
</feature>
<proteinExistence type="predicted"/>
<protein>
    <recommendedName>
        <fullName evidence="4">RanBP2-type domain-containing protein</fullName>
    </recommendedName>
</protein>
<dbReference type="RefSeq" id="WP_109823808.1">
    <property type="nucleotide sequence ID" value="NZ_QGKL01000035.1"/>
</dbReference>
<dbReference type="EMBL" id="QGKL01000035">
    <property type="protein sequence ID" value="PWQ95196.1"/>
    <property type="molecule type" value="Genomic_DNA"/>
</dbReference>
<dbReference type="InterPro" id="IPR001876">
    <property type="entry name" value="Znf_RanBP2"/>
</dbReference>
<reference evidence="5 6" key="1">
    <citation type="submission" date="2018-05" db="EMBL/GenBank/DDBJ databases">
        <title>Leucothrix arctica sp. nov., isolated from Arctic seawater.</title>
        <authorList>
            <person name="Choi A."/>
            <person name="Baek K."/>
        </authorList>
    </citation>
    <scope>NUCLEOTIDE SEQUENCE [LARGE SCALE GENOMIC DNA]</scope>
    <source>
        <strain evidence="5 6">IMCC9719</strain>
    </source>
</reference>
<comment type="caution">
    <text evidence="5">The sequence shown here is derived from an EMBL/GenBank/DDBJ whole genome shotgun (WGS) entry which is preliminary data.</text>
</comment>
<dbReference type="OrthoDB" id="9814654at2"/>
<dbReference type="GO" id="GO:0008270">
    <property type="term" value="F:zinc ion binding"/>
    <property type="evidence" value="ECO:0007669"/>
    <property type="project" value="UniProtKB-KW"/>
</dbReference>
<name>A0A317C9H3_9GAMM</name>
<dbReference type="InterPro" id="IPR055999">
    <property type="entry name" value="DUF7577"/>
</dbReference>
<dbReference type="PROSITE" id="PS50199">
    <property type="entry name" value="ZF_RANBP2_2"/>
    <property type="match status" value="1"/>
</dbReference>
<sequence>MELVYTHENKMLVENAKNMLELAGIEPHMKNEFAQGAAGDLVPNETWPELWVLNEDFEKAQAVVKVLNEKMTGEDWTCASCHEANASTFEICWNCQTERVIK</sequence>
<dbReference type="AlphaFoldDB" id="A0A317C9H3"/>